<name>A0A1S1QGJ3_9ACTN</name>
<dbReference type="SUPFAM" id="SSF56801">
    <property type="entry name" value="Acetyl-CoA synthetase-like"/>
    <property type="match status" value="1"/>
</dbReference>
<keyword evidence="5" id="KW-1185">Reference proteome</keyword>
<proteinExistence type="predicted"/>
<dbReference type="OrthoDB" id="9803968at2"/>
<dbReference type="Pfam" id="PF00501">
    <property type="entry name" value="AMP-binding"/>
    <property type="match status" value="1"/>
</dbReference>
<dbReference type="EMBL" id="MBLM01000135">
    <property type="protein sequence ID" value="OHV33090.1"/>
    <property type="molecule type" value="Genomic_DNA"/>
</dbReference>
<dbReference type="PANTHER" id="PTHR43272:SF33">
    <property type="entry name" value="AMP-BINDING DOMAIN-CONTAINING PROTEIN-RELATED"/>
    <property type="match status" value="1"/>
</dbReference>
<reference evidence="5" key="1">
    <citation type="submission" date="2016-07" db="EMBL/GenBank/DDBJ databases">
        <title>Sequence Frankia sp. strain CcI1.17.</title>
        <authorList>
            <person name="Ghodhbane-Gtari F."/>
            <person name="Swanson E."/>
            <person name="Gueddou A."/>
            <person name="Morris K."/>
            <person name="Hezbri K."/>
            <person name="Ktari A."/>
            <person name="Nouioui I."/>
            <person name="Abebe-Akele F."/>
            <person name="Simpson S."/>
            <person name="Thomas K."/>
            <person name="Gtari M."/>
            <person name="Tisa L.S."/>
            <person name="Hurst S."/>
        </authorList>
    </citation>
    <scope>NUCLEOTIDE SEQUENCE [LARGE SCALE GENOMIC DNA]</scope>
    <source>
        <strain evidence="5">Cc1.17</strain>
    </source>
</reference>
<keyword evidence="1" id="KW-0547">Nucleotide-binding</keyword>
<dbReference type="Proteomes" id="UP000179627">
    <property type="component" value="Unassembled WGS sequence"/>
</dbReference>
<dbReference type="InterPro" id="IPR000873">
    <property type="entry name" value="AMP-dep_synth/lig_dom"/>
</dbReference>
<dbReference type="InterPro" id="IPR020845">
    <property type="entry name" value="AMP-binding_CS"/>
</dbReference>
<evidence type="ECO:0000256" key="2">
    <source>
        <dbReference type="ARBA" id="ARBA00022840"/>
    </source>
</evidence>
<dbReference type="Gene3D" id="3.40.50.12780">
    <property type="entry name" value="N-terminal domain of ligase-like"/>
    <property type="match status" value="1"/>
</dbReference>
<gene>
    <name evidence="4" type="ORF">CC117_23955</name>
</gene>
<dbReference type="GO" id="GO:0004467">
    <property type="term" value="F:long-chain fatty acid-CoA ligase activity"/>
    <property type="evidence" value="ECO:0007669"/>
    <property type="project" value="TreeGrafter"/>
</dbReference>
<sequence>MVGVSQYTLGAGLVLPDDRGLYSLVHDRAQTTPELVALSRPVAAGWADVTYRDLDAHVRQAAGGLLRAGVEAGDRVGLLGRTSYEWVVADLAVLAVGAVTVPIFPTASAVQVAHIVTDSGMRWCFVETAEHLELVTAAAGGALHTAPWPLADLDGWGAATGGDPAGTAEFTRRRDAVRAGSLATIVYTSGTTGMPKGCMLTHGNLFASSANTVEHTGDLFRLAGDGGGQASTLLCLPLAHVFGRTILVACLYAGTRTGLLPAVTELLPAMATFRPSVLALVPYGLEKIRKGLRRAIDTDTELAAVATGLAAATAVAAAGDNTSGGADGNGDGSPVRLTSRPDPAALARASAVFGGRLTHVISGGASLDTTTAAYYRGLGVEILNCYGLTEAATAVTVNQPATNRPGTVGQPIPGTTVAIADDGEVLVAGPNVSPGYWRAGQDPSEVAAAGDPGWLHTGDLGRLDADGFLVITGRRKEILVTSGGKNVTPTLLEDRLRLHPLVADAMVIGEARPYVAALFTLEPAALRALADTAGSADTAGIDLDADGWWEHPGLLDRLREAVDDANGLVSRAESIRRIRVLPDQFTIDAGHLTPSMKLRRAQIEAAFAAEIEELYAAAPPAVASVPATVPAATAASTPA</sequence>
<dbReference type="PANTHER" id="PTHR43272">
    <property type="entry name" value="LONG-CHAIN-FATTY-ACID--COA LIGASE"/>
    <property type="match status" value="1"/>
</dbReference>
<dbReference type="AlphaFoldDB" id="A0A1S1QGJ3"/>
<dbReference type="InterPro" id="IPR042099">
    <property type="entry name" value="ANL_N_sf"/>
</dbReference>
<dbReference type="PROSITE" id="PS00455">
    <property type="entry name" value="AMP_BINDING"/>
    <property type="match status" value="1"/>
</dbReference>
<evidence type="ECO:0000313" key="4">
    <source>
        <dbReference type="EMBL" id="OHV33090.1"/>
    </source>
</evidence>
<dbReference type="GO" id="GO:0016020">
    <property type="term" value="C:membrane"/>
    <property type="evidence" value="ECO:0007669"/>
    <property type="project" value="TreeGrafter"/>
</dbReference>
<organism evidence="4 5">
    <name type="scientific">Parafrankia colletiae</name>
    <dbReference type="NCBI Taxonomy" id="573497"/>
    <lineage>
        <taxon>Bacteria</taxon>
        <taxon>Bacillati</taxon>
        <taxon>Actinomycetota</taxon>
        <taxon>Actinomycetes</taxon>
        <taxon>Frankiales</taxon>
        <taxon>Frankiaceae</taxon>
        <taxon>Parafrankia</taxon>
    </lineage>
</organism>
<evidence type="ECO:0000256" key="1">
    <source>
        <dbReference type="ARBA" id="ARBA00022741"/>
    </source>
</evidence>
<feature type="domain" description="AMP-dependent synthetase/ligase" evidence="3">
    <location>
        <begin position="27"/>
        <end position="437"/>
    </location>
</feature>
<dbReference type="GO" id="GO:0005524">
    <property type="term" value="F:ATP binding"/>
    <property type="evidence" value="ECO:0007669"/>
    <property type="project" value="UniProtKB-KW"/>
</dbReference>
<evidence type="ECO:0000313" key="5">
    <source>
        <dbReference type="Proteomes" id="UP000179627"/>
    </source>
</evidence>
<dbReference type="CDD" id="cd05907">
    <property type="entry name" value="VL_LC_FACS_like"/>
    <property type="match status" value="1"/>
</dbReference>
<keyword evidence="2" id="KW-0067">ATP-binding</keyword>
<protein>
    <submittedName>
        <fullName evidence="4">Acyl-CoA synthetase</fullName>
    </submittedName>
</protein>
<dbReference type="Pfam" id="PF23562">
    <property type="entry name" value="AMP-binding_C_3"/>
    <property type="match status" value="1"/>
</dbReference>
<accession>A0A1S1QGJ3</accession>
<comment type="caution">
    <text evidence="4">The sequence shown here is derived from an EMBL/GenBank/DDBJ whole genome shotgun (WGS) entry which is preliminary data.</text>
</comment>
<evidence type="ECO:0000259" key="3">
    <source>
        <dbReference type="Pfam" id="PF00501"/>
    </source>
</evidence>